<evidence type="ECO:0000313" key="2">
    <source>
        <dbReference type="EMBL" id="PKY59035.1"/>
    </source>
</evidence>
<name>A0A2I1HJH6_9GLOM</name>
<keyword evidence="3" id="KW-1185">Reference proteome</keyword>
<reference evidence="2 3" key="1">
    <citation type="submission" date="2015-10" db="EMBL/GenBank/DDBJ databases">
        <title>Genome analyses suggest a sexual origin of heterokaryosis in a supposedly ancient asexual fungus.</title>
        <authorList>
            <person name="Ropars J."/>
            <person name="Sedzielewska K."/>
            <person name="Noel J."/>
            <person name="Charron P."/>
            <person name="Farinelli L."/>
            <person name="Marton T."/>
            <person name="Kruger M."/>
            <person name="Pelin A."/>
            <person name="Brachmann A."/>
            <person name="Corradi N."/>
        </authorList>
    </citation>
    <scope>NUCLEOTIDE SEQUENCE [LARGE SCALE GENOMIC DNA]</scope>
    <source>
        <strain evidence="2 3">A4</strain>
    </source>
</reference>
<comment type="caution">
    <text evidence="2">The sequence shown here is derived from an EMBL/GenBank/DDBJ whole genome shotgun (WGS) entry which is preliminary data.</text>
</comment>
<dbReference type="VEuPathDB" id="FungiDB:RhiirFUN_012136"/>
<dbReference type="Gene3D" id="1.10.150.50">
    <property type="entry name" value="Transcription Factor, Ets-1"/>
    <property type="match status" value="1"/>
</dbReference>
<dbReference type="InterPro" id="IPR013761">
    <property type="entry name" value="SAM/pointed_sf"/>
</dbReference>
<dbReference type="InterPro" id="IPR021139">
    <property type="entry name" value="NYN"/>
</dbReference>
<sequence>MSDVLSVKLFETFDIVSIRKFLELNKNRFSLNDLEIRKFEDNVIDGKVFLDYTEEKLVQDGIRRGPAHYIAEYIARVNNQRQPVATTAVARSPKSPNNFVSIFIDNSSLIIEGSKVIGYLEGVNVSDHRIDFYVDHGLLLTTILKGRNLNKVFIFGSVPLGNDTLWAQARDHGFVVITYPRNSNKEKKVDAKLICTAMRTIFTENPGTILLVADDSGYCPLIKVAHEENWKAETWFWYGSPDREDYPFTTPMSKELRNLSLCDSLDKYYKQFTYITGPDLTNKKHILEIRGSIIKDWRYKNETLMKCFCTLKLFGRWHWVDDAVAHLYFENQNQLGSAKLLFEREYQDLWVTKISKKGVV</sequence>
<dbReference type="VEuPathDB" id="FungiDB:RhiirA1_529567"/>
<evidence type="ECO:0000259" key="1">
    <source>
        <dbReference type="Pfam" id="PF01936"/>
    </source>
</evidence>
<dbReference type="GO" id="GO:0004540">
    <property type="term" value="F:RNA nuclease activity"/>
    <property type="evidence" value="ECO:0007669"/>
    <property type="project" value="InterPro"/>
</dbReference>
<dbReference type="AlphaFoldDB" id="A0A2I1HJH6"/>
<accession>A0A2I1HJH6</accession>
<evidence type="ECO:0000313" key="3">
    <source>
        <dbReference type="Proteomes" id="UP000234323"/>
    </source>
</evidence>
<dbReference type="VEuPathDB" id="FungiDB:FUN_013751"/>
<dbReference type="Pfam" id="PF01936">
    <property type="entry name" value="NYN"/>
    <property type="match status" value="1"/>
</dbReference>
<dbReference type="Proteomes" id="UP000234323">
    <property type="component" value="Unassembled WGS sequence"/>
</dbReference>
<gene>
    <name evidence="2" type="ORF">RhiirA4_550254</name>
</gene>
<dbReference type="Gene3D" id="3.40.50.1010">
    <property type="entry name" value="5'-nuclease"/>
    <property type="match status" value="1"/>
</dbReference>
<proteinExistence type="predicted"/>
<dbReference type="EMBL" id="LLXI01003329">
    <property type="protein sequence ID" value="PKY59035.1"/>
    <property type="molecule type" value="Genomic_DNA"/>
</dbReference>
<protein>
    <recommendedName>
        <fullName evidence="1">NYN domain-containing protein</fullName>
    </recommendedName>
</protein>
<feature type="domain" description="NYN" evidence="1">
    <location>
        <begin position="102"/>
        <end position="229"/>
    </location>
</feature>
<organism evidence="2 3">
    <name type="scientific">Rhizophagus irregularis</name>
    <dbReference type="NCBI Taxonomy" id="588596"/>
    <lineage>
        <taxon>Eukaryota</taxon>
        <taxon>Fungi</taxon>
        <taxon>Fungi incertae sedis</taxon>
        <taxon>Mucoromycota</taxon>
        <taxon>Glomeromycotina</taxon>
        <taxon>Glomeromycetes</taxon>
        <taxon>Glomerales</taxon>
        <taxon>Glomeraceae</taxon>
        <taxon>Rhizophagus</taxon>
    </lineage>
</organism>